<dbReference type="EMBL" id="JBHSON010000002">
    <property type="protein sequence ID" value="MFC5744394.1"/>
    <property type="molecule type" value="Genomic_DNA"/>
</dbReference>
<evidence type="ECO:0000256" key="5">
    <source>
        <dbReference type="ARBA" id="ARBA00023004"/>
    </source>
</evidence>
<dbReference type="Gene3D" id="2.40.30.10">
    <property type="entry name" value="Translation factors"/>
    <property type="match status" value="1"/>
</dbReference>
<evidence type="ECO:0000256" key="1">
    <source>
        <dbReference type="ARBA" id="ARBA00001974"/>
    </source>
</evidence>
<keyword evidence="6" id="KW-0411">Iron-sulfur</keyword>
<gene>
    <name evidence="8" type="ORF">ACFPZN_02070</name>
</gene>
<evidence type="ECO:0000256" key="6">
    <source>
        <dbReference type="ARBA" id="ARBA00023014"/>
    </source>
</evidence>
<name>A0ABW0ZMA6_9ACTN</name>
<dbReference type="SUPFAM" id="SSF52343">
    <property type="entry name" value="Ferredoxin reductase-like, C-terminal NADP-linked domain"/>
    <property type="match status" value="1"/>
</dbReference>
<protein>
    <submittedName>
        <fullName evidence="8">FAD-binding oxidoreductase</fullName>
    </submittedName>
</protein>
<evidence type="ECO:0000313" key="9">
    <source>
        <dbReference type="Proteomes" id="UP001596074"/>
    </source>
</evidence>
<comment type="cofactor">
    <cofactor evidence="1">
        <name>FAD</name>
        <dbReference type="ChEBI" id="CHEBI:57692"/>
    </cofactor>
</comment>
<keyword evidence="2" id="KW-0285">Flavoprotein</keyword>
<dbReference type="PRINTS" id="PR00410">
    <property type="entry name" value="PHEHYDRXLASE"/>
</dbReference>
<feature type="domain" description="FAD-binding FR-type" evidence="7">
    <location>
        <begin position="22"/>
        <end position="129"/>
    </location>
</feature>
<dbReference type="InterPro" id="IPR001433">
    <property type="entry name" value="OxRdtase_FAD/NAD-bd"/>
</dbReference>
<dbReference type="CDD" id="cd06184">
    <property type="entry name" value="flavohem_like_fad_nad_binding"/>
    <property type="match status" value="1"/>
</dbReference>
<dbReference type="Proteomes" id="UP001596074">
    <property type="component" value="Unassembled WGS sequence"/>
</dbReference>
<dbReference type="PROSITE" id="PS51384">
    <property type="entry name" value="FAD_FR"/>
    <property type="match status" value="1"/>
</dbReference>
<dbReference type="SUPFAM" id="SSF63380">
    <property type="entry name" value="Riboflavin synthase domain-like"/>
    <property type="match status" value="1"/>
</dbReference>
<keyword evidence="5" id="KW-0408">Iron</keyword>
<sequence>MAGRLIAMEARLYAAAGAHDGRTWRRWRIAERREETRDVVSLVLRPLDDGPLPPALPGQYVSVRVRMPDGVHQLRQYTLTGHGADGTRRITVKRVRGAHDGEVSNLLHATAAVGTELTLSAPFGDVTLADLDTPLVLASAGIGCTPIVAMLQHLASNGSPRRVLLLHADSSRDGHALRQEMETLTDALPGAERVFWYEQDGHEDGQGRTGRMDLADVAIPEGATAYLCGPLPFMRHARAQLVAGGVAARDVHYEVFGSDLWLARS</sequence>
<dbReference type="Gene3D" id="3.40.50.80">
    <property type="entry name" value="Nucleotide-binding domain of ferredoxin-NADP reductase (FNR) module"/>
    <property type="match status" value="1"/>
</dbReference>
<keyword evidence="9" id="KW-1185">Reference proteome</keyword>
<accession>A0ABW0ZMA6</accession>
<dbReference type="InterPro" id="IPR017938">
    <property type="entry name" value="Riboflavin_synthase-like_b-brl"/>
</dbReference>
<dbReference type="RefSeq" id="WP_378279518.1">
    <property type="nucleotide sequence ID" value="NZ_JBHSON010000002.1"/>
</dbReference>
<dbReference type="PANTHER" id="PTHR47354">
    <property type="entry name" value="NADH OXIDOREDUCTASE HCR"/>
    <property type="match status" value="1"/>
</dbReference>
<dbReference type="PANTHER" id="PTHR47354:SF1">
    <property type="entry name" value="CARNITINE MONOOXYGENASE REDUCTASE SUBUNIT"/>
    <property type="match status" value="1"/>
</dbReference>
<evidence type="ECO:0000313" key="8">
    <source>
        <dbReference type="EMBL" id="MFC5744394.1"/>
    </source>
</evidence>
<evidence type="ECO:0000256" key="4">
    <source>
        <dbReference type="ARBA" id="ARBA00022723"/>
    </source>
</evidence>
<evidence type="ECO:0000256" key="2">
    <source>
        <dbReference type="ARBA" id="ARBA00022630"/>
    </source>
</evidence>
<dbReference type="InterPro" id="IPR017927">
    <property type="entry name" value="FAD-bd_FR_type"/>
</dbReference>
<dbReference type="InterPro" id="IPR050415">
    <property type="entry name" value="MRET"/>
</dbReference>
<organism evidence="8 9">
    <name type="scientific">Actinomadura rugatobispora</name>
    <dbReference type="NCBI Taxonomy" id="1994"/>
    <lineage>
        <taxon>Bacteria</taxon>
        <taxon>Bacillati</taxon>
        <taxon>Actinomycetota</taxon>
        <taxon>Actinomycetes</taxon>
        <taxon>Streptosporangiales</taxon>
        <taxon>Thermomonosporaceae</taxon>
        <taxon>Actinomadura</taxon>
    </lineage>
</organism>
<comment type="caution">
    <text evidence="8">The sequence shown here is derived from an EMBL/GenBank/DDBJ whole genome shotgun (WGS) entry which is preliminary data.</text>
</comment>
<evidence type="ECO:0000256" key="3">
    <source>
        <dbReference type="ARBA" id="ARBA00022714"/>
    </source>
</evidence>
<keyword evidence="4" id="KW-0479">Metal-binding</keyword>
<evidence type="ECO:0000259" key="7">
    <source>
        <dbReference type="PROSITE" id="PS51384"/>
    </source>
</evidence>
<reference evidence="9" key="1">
    <citation type="journal article" date="2019" name="Int. J. Syst. Evol. Microbiol.">
        <title>The Global Catalogue of Microorganisms (GCM) 10K type strain sequencing project: providing services to taxonomists for standard genome sequencing and annotation.</title>
        <authorList>
            <consortium name="The Broad Institute Genomics Platform"/>
            <consortium name="The Broad Institute Genome Sequencing Center for Infectious Disease"/>
            <person name="Wu L."/>
            <person name="Ma J."/>
        </authorList>
    </citation>
    <scope>NUCLEOTIDE SEQUENCE [LARGE SCALE GENOMIC DNA]</scope>
    <source>
        <strain evidence="9">KCTC 42087</strain>
    </source>
</reference>
<dbReference type="Pfam" id="PF00175">
    <property type="entry name" value="NAD_binding_1"/>
    <property type="match status" value="1"/>
</dbReference>
<proteinExistence type="predicted"/>
<keyword evidence="3" id="KW-0001">2Fe-2S</keyword>
<dbReference type="InterPro" id="IPR039261">
    <property type="entry name" value="FNR_nucleotide-bd"/>
</dbReference>